<dbReference type="SUPFAM" id="SSF47459">
    <property type="entry name" value="HLH, helix-loop-helix DNA-binding domain"/>
    <property type="match status" value="1"/>
</dbReference>
<dbReference type="InterPro" id="IPR051358">
    <property type="entry name" value="TF_AMS/ICE1/BHLH6-like"/>
</dbReference>
<keyword evidence="3" id="KW-0805">Transcription regulation</keyword>
<feature type="domain" description="BHLH" evidence="7">
    <location>
        <begin position="50"/>
        <end position="99"/>
    </location>
</feature>
<evidence type="ECO:0000313" key="8">
    <source>
        <dbReference type="EMBL" id="SPC94084.1"/>
    </source>
</evidence>
<dbReference type="AlphaFoldDB" id="A0A2N9G4R6"/>
<proteinExistence type="predicted"/>
<dbReference type="Gene3D" id="4.10.280.10">
    <property type="entry name" value="Helix-loop-helix DNA-binding domain"/>
    <property type="match status" value="1"/>
</dbReference>
<name>A0A2N9G4R6_FAGSY</name>
<dbReference type="InterPro" id="IPR036638">
    <property type="entry name" value="HLH_DNA-bd_sf"/>
</dbReference>
<dbReference type="GO" id="GO:0003700">
    <property type="term" value="F:DNA-binding transcription factor activity"/>
    <property type="evidence" value="ECO:0007669"/>
    <property type="project" value="TreeGrafter"/>
</dbReference>
<dbReference type="GO" id="GO:0043565">
    <property type="term" value="F:sequence-specific DNA binding"/>
    <property type="evidence" value="ECO:0007669"/>
    <property type="project" value="TreeGrafter"/>
</dbReference>
<evidence type="ECO:0000259" key="7">
    <source>
        <dbReference type="PROSITE" id="PS50888"/>
    </source>
</evidence>
<gene>
    <name evidence="8" type="ORF">FSB_LOCUS21966</name>
</gene>
<comment type="subunit">
    <text evidence="2">Homodimer.</text>
</comment>
<dbReference type="GO" id="GO:0005634">
    <property type="term" value="C:nucleus"/>
    <property type="evidence" value="ECO:0007669"/>
    <property type="project" value="UniProtKB-SubCell"/>
</dbReference>
<dbReference type="GO" id="GO:0046983">
    <property type="term" value="F:protein dimerization activity"/>
    <property type="evidence" value="ECO:0007669"/>
    <property type="project" value="InterPro"/>
</dbReference>
<evidence type="ECO:0000256" key="1">
    <source>
        <dbReference type="ARBA" id="ARBA00004123"/>
    </source>
</evidence>
<evidence type="ECO:0000256" key="2">
    <source>
        <dbReference type="ARBA" id="ARBA00011738"/>
    </source>
</evidence>
<dbReference type="InterPro" id="IPR054502">
    <property type="entry name" value="bHLH-TF_ACT-like_plant"/>
</dbReference>
<dbReference type="Pfam" id="PF22754">
    <property type="entry name" value="bHLH-TF_ACT-like_plant"/>
    <property type="match status" value="1"/>
</dbReference>
<accession>A0A2N9G4R6</accession>
<dbReference type="SMART" id="SM00353">
    <property type="entry name" value="HLH"/>
    <property type="match status" value="1"/>
</dbReference>
<comment type="subcellular location">
    <subcellularLocation>
        <location evidence="1">Nucleus</location>
    </subcellularLocation>
</comment>
<dbReference type="InterPro" id="IPR011598">
    <property type="entry name" value="bHLH_dom"/>
</dbReference>
<organism evidence="8">
    <name type="scientific">Fagus sylvatica</name>
    <name type="common">Beechnut</name>
    <dbReference type="NCBI Taxonomy" id="28930"/>
    <lineage>
        <taxon>Eukaryota</taxon>
        <taxon>Viridiplantae</taxon>
        <taxon>Streptophyta</taxon>
        <taxon>Embryophyta</taxon>
        <taxon>Tracheophyta</taxon>
        <taxon>Spermatophyta</taxon>
        <taxon>Magnoliopsida</taxon>
        <taxon>eudicotyledons</taxon>
        <taxon>Gunneridae</taxon>
        <taxon>Pentapetalae</taxon>
        <taxon>rosids</taxon>
        <taxon>fabids</taxon>
        <taxon>Fagales</taxon>
        <taxon>Fagaceae</taxon>
        <taxon>Fagus</taxon>
    </lineage>
</organism>
<protein>
    <recommendedName>
        <fullName evidence="7">BHLH domain-containing protein</fullName>
    </recommendedName>
</protein>
<evidence type="ECO:0000256" key="5">
    <source>
        <dbReference type="ARBA" id="ARBA00023163"/>
    </source>
</evidence>
<evidence type="ECO:0000256" key="4">
    <source>
        <dbReference type="ARBA" id="ARBA00023125"/>
    </source>
</evidence>
<evidence type="ECO:0000256" key="3">
    <source>
        <dbReference type="ARBA" id="ARBA00023015"/>
    </source>
</evidence>
<dbReference type="PANTHER" id="PTHR31945:SF26">
    <property type="entry name" value="TRANSCRIPTION FACTOR BHLH35"/>
    <property type="match status" value="1"/>
</dbReference>
<dbReference type="PROSITE" id="PS50888">
    <property type="entry name" value="BHLH"/>
    <property type="match status" value="1"/>
</dbReference>
<dbReference type="EMBL" id="OIVN01001447">
    <property type="protein sequence ID" value="SPC94084.1"/>
    <property type="molecule type" value="Genomic_DNA"/>
</dbReference>
<keyword evidence="4" id="KW-0238">DNA-binding</keyword>
<keyword evidence="6" id="KW-0539">Nucleus</keyword>
<reference evidence="8" key="1">
    <citation type="submission" date="2018-02" db="EMBL/GenBank/DDBJ databases">
        <authorList>
            <person name="Cohen D.B."/>
            <person name="Kent A.D."/>
        </authorList>
    </citation>
    <scope>NUCLEOTIDE SEQUENCE</scope>
</reference>
<dbReference type="PANTHER" id="PTHR31945">
    <property type="entry name" value="TRANSCRIPTION FACTOR SCREAM2-RELATED"/>
    <property type="match status" value="1"/>
</dbReference>
<dbReference type="Pfam" id="PF00010">
    <property type="entry name" value="HLH"/>
    <property type="match status" value="1"/>
</dbReference>
<keyword evidence="5" id="KW-0804">Transcription</keyword>
<dbReference type="FunFam" id="4.10.280.10:FF:000096">
    <property type="entry name" value="Basic helix-loop-helix (BHLH) DNA-binding superfamily protein"/>
    <property type="match status" value="1"/>
</dbReference>
<sequence length="245" mass="28099">MDNMSEEYKQYKHYWETNMFLQTEELDSWGLDEAFSGYYDSSSPDGAASSAASKNIVSERNRRKKLNERLFALRAVVPNISKMDKASIIKDAIEYIQELHEQERRIQAEIVELESGKMKKNPGYDFDQDLPILLRSKKKKIDQFYDSGGSRTLPIEVLELRATYMGEKTVVVSLTCNKRTDTMVKLCEVFESLKLKIITENITAFSGRLVKTVFVEADEEEKDRLKVEIEAAIATLNDPQSPMSI</sequence>
<evidence type="ECO:0000256" key="6">
    <source>
        <dbReference type="ARBA" id="ARBA00023242"/>
    </source>
</evidence>